<name>A0A1U7WXX0_NICSY</name>
<dbReference type="Proteomes" id="UP000189701">
    <property type="component" value="Unplaced"/>
</dbReference>
<reference evidence="2" key="1">
    <citation type="journal article" date="2013" name="Genome Biol.">
        <title>Reference genomes and transcriptomes of Nicotiana sylvestris and Nicotiana tomentosiformis.</title>
        <authorList>
            <person name="Sierro N."/>
            <person name="Battey J.N."/>
            <person name="Ouadi S."/>
            <person name="Bovet L."/>
            <person name="Goepfert S."/>
            <person name="Bakaher N."/>
            <person name="Peitsch M.C."/>
            <person name="Ivanov N.V."/>
        </authorList>
    </citation>
    <scope>NUCLEOTIDE SEQUENCE [LARGE SCALE GENOMIC DNA]</scope>
</reference>
<reference evidence="3" key="2">
    <citation type="submission" date="2025-08" db="UniProtKB">
        <authorList>
            <consortium name="RefSeq"/>
        </authorList>
    </citation>
    <scope>IDENTIFICATION</scope>
    <source>
        <tissue evidence="3">Leaf</tissue>
    </source>
</reference>
<feature type="domain" description="Retrotransposon gag" evidence="1">
    <location>
        <begin position="37"/>
        <end position="120"/>
    </location>
</feature>
<protein>
    <submittedName>
        <fullName evidence="3">Uncharacterized protein LOC104228337</fullName>
    </submittedName>
</protein>
<evidence type="ECO:0000313" key="2">
    <source>
        <dbReference type="Proteomes" id="UP000189701"/>
    </source>
</evidence>
<gene>
    <name evidence="3" type="primary">LOC104228337</name>
</gene>
<dbReference type="PANTHER" id="PTHR33223:SF8">
    <property type="entry name" value="OS04G0172440 PROTEIN"/>
    <property type="match status" value="1"/>
</dbReference>
<dbReference type="InterPro" id="IPR005162">
    <property type="entry name" value="Retrotrans_gag_dom"/>
</dbReference>
<organism evidence="2 3">
    <name type="scientific">Nicotiana sylvestris</name>
    <name type="common">Wood tobacco</name>
    <name type="synonym">South American tobacco</name>
    <dbReference type="NCBI Taxonomy" id="4096"/>
    <lineage>
        <taxon>Eukaryota</taxon>
        <taxon>Viridiplantae</taxon>
        <taxon>Streptophyta</taxon>
        <taxon>Embryophyta</taxon>
        <taxon>Tracheophyta</taxon>
        <taxon>Spermatophyta</taxon>
        <taxon>Magnoliopsida</taxon>
        <taxon>eudicotyledons</taxon>
        <taxon>Gunneridae</taxon>
        <taxon>Pentapetalae</taxon>
        <taxon>asterids</taxon>
        <taxon>lamiids</taxon>
        <taxon>Solanales</taxon>
        <taxon>Solanaceae</taxon>
        <taxon>Nicotianoideae</taxon>
        <taxon>Nicotianeae</taxon>
        <taxon>Nicotiana</taxon>
    </lineage>
</organism>
<keyword evidence="2" id="KW-1185">Reference proteome</keyword>
<proteinExistence type="predicted"/>
<evidence type="ECO:0000313" key="3">
    <source>
        <dbReference type="RefSeq" id="XP_009779085.1"/>
    </source>
</evidence>
<accession>A0A1U7WXX0</accession>
<dbReference type="RefSeq" id="XP_009779085.1">
    <property type="nucleotide sequence ID" value="XM_009780783.1"/>
</dbReference>
<evidence type="ECO:0000259" key="1">
    <source>
        <dbReference type="Pfam" id="PF03732"/>
    </source>
</evidence>
<sequence>MPKFDLYDGHWDTVAHLSDYCSKMRGVGGKDELLMAYFSQSLSGAALEWYTHQDASRWYTWDNMAQDFARHFQYNIDIVPDRLSLTKVKKKPDESFREYGFRWREQATRVNPLMEKDEMVDFLQASSNDMTIHAELLARS</sequence>
<dbReference type="Pfam" id="PF03732">
    <property type="entry name" value="Retrotrans_gag"/>
    <property type="match status" value="1"/>
</dbReference>
<dbReference type="AlphaFoldDB" id="A0A1U7WXX0"/>
<dbReference type="PANTHER" id="PTHR33223">
    <property type="entry name" value="CCHC-TYPE DOMAIN-CONTAINING PROTEIN"/>
    <property type="match status" value="1"/>
</dbReference>
<dbReference type="OrthoDB" id="1002091at2759"/>